<feature type="transmembrane region" description="Helical" evidence="1">
    <location>
        <begin position="117"/>
        <end position="136"/>
    </location>
</feature>
<keyword evidence="1" id="KW-0812">Transmembrane</keyword>
<name>A0A0B2BTS5_9SPHN</name>
<keyword evidence="1" id="KW-1133">Transmembrane helix</keyword>
<organism evidence="2 3">
    <name type="scientific">Croceibacterium mercuriale</name>
    <dbReference type="NCBI Taxonomy" id="1572751"/>
    <lineage>
        <taxon>Bacteria</taxon>
        <taxon>Pseudomonadati</taxon>
        <taxon>Pseudomonadota</taxon>
        <taxon>Alphaproteobacteria</taxon>
        <taxon>Sphingomonadales</taxon>
        <taxon>Erythrobacteraceae</taxon>
        <taxon>Croceibacterium</taxon>
    </lineage>
</organism>
<evidence type="ECO:0000256" key="1">
    <source>
        <dbReference type="SAM" id="Phobius"/>
    </source>
</evidence>
<feature type="transmembrane region" description="Helical" evidence="1">
    <location>
        <begin position="419"/>
        <end position="437"/>
    </location>
</feature>
<gene>
    <name evidence="2" type="ORF">PK98_13155</name>
</gene>
<feature type="transmembrane region" description="Helical" evidence="1">
    <location>
        <begin position="143"/>
        <end position="165"/>
    </location>
</feature>
<dbReference type="AlphaFoldDB" id="A0A0B2BTS5"/>
<feature type="transmembrane region" description="Helical" evidence="1">
    <location>
        <begin position="177"/>
        <end position="195"/>
    </location>
</feature>
<feature type="transmembrane region" description="Helical" evidence="1">
    <location>
        <begin position="266"/>
        <end position="288"/>
    </location>
</feature>
<proteinExistence type="predicted"/>
<reference evidence="2 3" key="1">
    <citation type="submission" date="2014-11" db="EMBL/GenBank/DDBJ databases">
        <title>Draft genome sequence of Kirrobacter mercurialis.</title>
        <authorList>
            <person name="Coil D.A."/>
            <person name="Eisen J.A."/>
        </authorList>
    </citation>
    <scope>NUCLEOTIDE SEQUENCE [LARGE SCALE GENOMIC DNA]</scope>
    <source>
        <strain evidence="2 3">Coronado</strain>
    </source>
</reference>
<feature type="transmembrane region" description="Helical" evidence="1">
    <location>
        <begin position="358"/>
        <end position="374"/>
    </location>
</feature>
<keyword evidence="1" id="KW-0472">Membrane</keyword>
<feature type="transmembrane region" description="Helical" evidence="1">
    <location>
        <begin position="394"/>
        <end position="413"/>
    </location>
</feature>
<evidence type="ECO:0000313" key="2">
    <source>
        <dbReference type="EMBL" id="KHL24829.1"/>
    </source>
</evidence>
<feature type="transmembrane region" description="Helical" evidence="1">
    <location>
        <begin position="74"/>
        <end position="97"/>
    </location>
</feature>
<accession>A0A0B2BTS5</accession>
<feature type="transmembrane region" description="Helical" evidence="1">
    <location>
        <begin position="323"/>
        <end position="346"/>
    </location>
</feature>
<keyword evidence="3" id="KW-1185">Reference proteome</keyword>
<evidence type="ECO:0008006" key="4">
    <source>
        <dbReference type="Google" id="ProtNLM"/>
    </source>
</evidence>
<feature type="transmembrane region" description="Helical" evidence="1">
    <location>
        <begin position="40"/>
        <end position="62"/>
    </location>
</feature>
<dbReference type="EMBL" id="JTDN01000002">
    <property type="protein sequence ID" value="KHL24829.1"/>
    <property type="molecule type" value="Genomic_DNA"/>
</dbReference>
<sequence length="450" mass="48228">MRRLVADGPWRRMARRQATLGPRADRSGMNHWLVDKAGRYLAAAVGPIGVAITHFGLALVLLRLLPPAAFGTFSVLLVAIQLSWGIWSALLCAPLPVFLSRGDAAAREAGEGTLLRLNLHGAIIAVPVFAALGLALDLPRFSAACFALFGAVALLRWFGRAFAYVHGRQARTMMSDLLYSVVVIAVLALLVAGLGRDVEQSCYLALLAGATAGLLPFGRHYLARMGGWRPAVLRESLREYRTIWQGQSRWALLGVMTTEATANAHVYIVTAISGAAAFAPIAASALLLRPVNVAQNALADFERPMLARAIGAGELASIPRSLLVFRLALIGIWLGTIAVGAGLFVWAPDLLFPPAYDLDFLIVAALLWAVFALLRLLQTPESALLQAAGEFRDLAMASVWSALGSVIAVTGLVLLAGTLWSIGGIVAGAVVYLWWTWRFARRWLRAAPTA</sequence>
<dbReference type="Proteomes" id="UP000030988">
    <property type="component" value="Unassembled WGS sequence"/>
</dbReference>
<protein>
    <recommendedName>
        <fullName evidence="4">Polysaccharide biosynthesis protein</fullName>
    </recommendedName>
</protein>
<evidence type="ECO:0000313" key="3">
    <source>
        <dbReference type="Proteomes" id="UP000030988"/>
    </source>
</evidence>
<comment type="caution">
    <text evidence="2">The sequence shown here is derived from an EMBL/GenBank/DDBJ whole genome shotgun (WGS) entry which is preliminary data.</text>
</comment>